<organism evidence="16 17">
    <name type="scientific">Capillibacterium thermochitinicola</name>
    <dbReference type="NCBI Taxonomy" id="2699427"/>
    <lineage>
        <taxon>Bacteria</taxon>
        <taxon>Bacillati</taxon>
        <taxon>Bacillota</taxon>
        <taxon>Capillibacterium</taxon>
    </lineage>
</organism>
<keyword evidence="17" id="KW-1185">Reference proteome</keyword>
<dbReference type="GO" id="GO:0006007">
    <property type="term" value="P:glucose catabolic process"/>
    <property type="evidence" value="ECO:0007669"/>
    <property type="project" value="InterPro"/>
</dbReference>
<feature type="binding site" evidence="10 13">
    <location>
        <position position="445"/>
    </location>
    <ligand>
        <name>Mn(2+)</name>
        <dbReference type="ChEBI" id="CHEBI:29035"/>
        <label>2</label>
    </ligand>
</feature>
<reference evidence="16" key="1">
    <citation type="submission" date="2020-06" db="EMBL/GenBank/DDBJ databases">
        <title>Novel chitinolytic bacterium.</title>
        <authorList>
            <person name="Ungkulpasvich U."/>
            <person name="Kosugi A."/>
            <person name="Uke A."/>
        </authorList>
    </citation>
    <scope>NUCLEOTIDE SEQUENCE</scope>
    <source>
        <strain evidence="16">UUS1-1</strain>
    </source>
</reference>
<dbReference type="InterPro" id="IPR011258">
    <property type="entry name" value="BPG-indep_PGM_N"/>
</dbReference>
<evidence type="ECO:0000256" key="5">
    <source>
        <dbReference type="ARBA" id="ARBA00022723"/>
    </source>
</evidence>
<dbReference type="Proteomes" id="UP000657177">
    <property type="component" value="Unassembled WGS sequence"/>
</dbReference>
<feature type="binding site" evidence="10 13">
    <location>
        <position position="446"/>
    </location>
    <ligand>
        <name>Mn(2+)</name>
        <dbReference type="ChEBI" id="CHEBI:29035"/>
        <label>2</label>
    </ligand>
</feature>
<dbReference type="EMBL" id="JAAKDE010000006">
    <property type="protein sequence ID" value="MBA2132615.1"/>
    <property type="molecule type" value="Genomic_DNA"/>
</dbReference>
<dbReference type="Pfam" id="PF06415">
    <property type="entry name" value="iPGM_N"/>
    <property type="match status" value="1"/>
</dbReference>
<comment type="subunit">
    <text evidence="10">Monomer.</text>
</comment>
<gene>
    <name evidence="10" type="primary">gpmI</name>
    <name evidence="16" type="ORF">G5B42_03540</name>
</gene>
<dbReference type="GO" id="GO:0006096">
    <property type="term" value="P:glycolytic process"/>
    <property type="evidence" value="ECO:0007669"/>
    <property type="project" value="UniProtKB-UniRule"/>
</dbReference>
<feature type="active site" description="Phosphoserine intermediate" evidence="10 11">
    <location>
        <position position="64"/>
    </location>
</feature>
<proteinExistence type="inferred from homology"/>
<dbReference type="HAMAP" id="MF_01038">
    <property type="entry name" value="GpmI"/>
    <property type="match status" value="1"/>
</dbReference>
<dbReference type="PANTHER" id="PTHR31637">
    <property type="entry name" value="2,3-BISPHOSPHOGLYCERATE-INDEPENDENT PHOSPHOGLYCERATE MUTASE"/>
    <property type="match status" value="1"/>
</dbReference>
<comment type="caution">
    <text evidence="16">The sequence shown here is derived from an EMBL/GenBank/DDBJ whole genome shotgun (WGS) entry which is preliminary data.</text>
</comment>
<dbReference type="GO" id="GO:0005829">
    <property type="term" value="C:cytosol"/>
    <property type="evidence" value="ECO:0007669"/>
    <property type="project" value="TreeGrafter"/>
</dbReference>
<evidence type="ECO:0000256" key="10">
    <source>
        <dbReference type="HAMAP-Rule" id="MF_01038"/>
    </source>
</evidence>
<feature type="binding site" evidence="10 12">
    <location>
        <position position="337"/>
    </location>
    <ligand>
        <name>substrate</name>
    </ligand>
</feature>
<dbReference type="InterPro" id="IPR005995">
    <property type="entry name" value="Pgm_bpd_ind"/>
</dbReference>
<evidence type="ECO:0000256" key="7">
    <source>
        <dbReference type="ARBA" id="ARBA00023211"/>
    </source>
</evidence>
<dbReference type="EC" id="5.4.2.12" evidence="4 10"/>
<feature type="binding site" evidence="10 12">
    <location>
        <position position="187"/>
    </location>
    <ligand>
        <name>substrate</name>
    </ligand>
</feature>
<name>A0A8J6HZ92_9FIRM</name>
<evidence type="ECO:0000256" key="9">
    <source>
        <dbReference type="ARBA" id="ARBA00071648"/>
    </source>
</evidence>
<keyword evidence="7 10" id="KW-0464">Manganese</keyword>
<dbReference type="RefSeq" id="WP_181339072.1">
    <property type="nucleotide sequence ID" value="NZ_JAAKDE010000006.1"/>
</dbReference>
<feature type="binding site" evidence="10 13">
    <location>
        <position position="14"/>
    </location>
    <ligand>
        <name>Mn(2+)</name>
        <dbReference type="ChEBI" id="CHEBI:29035"/>
        <label>2</label>
    </ligand>
</feature>
<feature type="domain" description="Metalloenzyme" evidence="14">
    <location>
        <begin position="7"/>
        <end position="501"/>
    </location>
</feature>
<accession>A0A8J6HZ92</accession>
<feature type="binding site" evidence="10 13">
    <location>
        <position position="464"/>
    </location>
    <ligand>
        <name>Mn(2+)</name>
        <dbReference type="ChEBI" id="CHEBI:29035"/>
        <label>1</label>
    </ligand>
</feature>
<evidence type="ECO:0000256" key="4">
    <source>
        <dbReference type="ARBA" id="ARBA00012026"/>
    </source>
</evidence>
<dbReference type="InterPro" id="IPR036646">
    <property type="entry name" value="PGAM_B_sf"/>
</dbReference>
<dbReference type="InterPro" id="IPR017850">
    <property type="entry name" value="Alkaline_phosphatase_core_sf"/>
</dbReference>
<dbReference type="AlphaFoldDB" id="A0A8J6HZ92"/>
<keyword evidence="6 10" id="KW-0324">Glycolysis</keyword>
<comment type="similarity">
    <text evidence="3 10">Belongs to the BPG-independent phosphoglycerate mutase family.</text>
</comment>
<dbReference type="PIRSF" id="PIRSF001492">
    <property type="entry name" value="IPGAM"/>
    <property type="match status" value="1"/>
</dbReference>
<feature type="binding site" evidence="10 12">
    <location>
        <begin position="262"/>
        <end position="265"/>
    </location>
    <ligand>
        <name>substrate</name>
    </ligand>
</feature>
<evidence type="ECO:0000259" key="14">
    <source>
        <dbReference type="Pfam" id="PF01676"/>
    </source>
</evidence>
<feature type="binding site" evidence="10 12">
    <location>
        <position position="125"/>
    </location>
    <ligand>
        <name>substrate</name>
    </ligand>
</feature>
<feature type="binding site" evidence="10 12">
    <location>
        <begin position="155"/>
        <end position="156"/>
    </location>
    <ligand>
        <name>substrate</name>
    </ligand>
</feature>
<feature type="binding site" evidence="10 12">
    <location>
        <position position="193"/>
    </location>
    <ligand>
        <name>substrate</name>
    </ligand>
</feature>
<evidence type="ECO:0000259" key="15">
    <source>
        <dbReference type="Pfam" id="PF06415"/>
    </source>
</evidence>
<evidence type="ECO:0000313" key="16">
    <source>
        <dbReference type="EMBL" id="MBA2132615.1"/>
    </source>
</evidence>
<feature type="binding site" evidence="10 13">
    <location>
        <position position="64"/>
    </location>
    <ligand>
        <name>Mn(2+)</name>
        <dbReference type="ChEBI" id="CHEBI:29035"/>
        <label>2</label>
    </ligand>
</feature>
<comment type="cofactor">
    <cofactor evidence="10">
        <name>Mn(2+)</name>
        <dbReference type="ChEBI" id="CHEBI:29035"/>
    </cofactor>
    <text evidence="10">Binds 2 manganese ions per subunit.</text>
</comment>
<feature type="binding site" evidence="10 13">
    <location>
        <position position="404"/>
    </location>
    <ligand>
        <name>Mn(2+)</name>
        <dbReference type="ChEBI" id="CHEBI:29035"/>
        <label>1</label>
    </ligand>
</feature>
<dbReference type="CDD" id="cd16010">
    <property type="entry name" value="iPGM"/>
    <property type="match status" value="1"/>
</dbReference>
<evidence type="ECO:0000256" key="6">
    <source>
        <dbReference type="ARBA" id="ARBA00023152"/>
    </source>
</evidence>
<evidence type="ECO:0000256" key="3">
    <source>
        <dbReference type="ARBA" id="ARBA00008819"/>
    </source>
</evidence>
<evidence type="ECO:0000256" key="11">
    <source>
        <dbReference type="PIRSR" id="PIRSR001492-1"/>
    </source>
</evidence>
<evidence type="ECO:0000256" key="8">
    <source>
        <dbReference type="ARBA" id="ARBA00023235"/>
    </source>
</evidence>
<dbReference type="UniPathway" id="UPA00109">
    <property type="reaction ID" value="UER00186"/>
</dbReference>
<evidence type="ECO:0000256" key="1">
    <source>
        <dbReference type="ARBA" id="ARBA00000370"/>
    </source>
</evidence>
<feature type="domain" description="BPG-independent PGAM N-terminal" evidence="15">
    <location>
        <begin position="84"/>
        <end position="300"/>
    </location>
</feature>
<keyword evidence="5 10" id="KW-0479">Metal-binding</keyword>
<dbReference type="FunFam" id="3.40.1450.10:FF:000001">
    <property type="entry name" value="2,3-bisphosphoglycerate-independent phosphoglycerate mutase"/>
    <property type="match status" value="1"/>
</dbReference>
<keyword evidence="8 10" id="KW-0413">Isomerase</keyword>
<dbReference type="Pfam" id="PF01676">
    <property type="entry name" value="Metalloenzyme"/>
    <property type="match status" value="1"/>
</dbReference>
<evidence type="ECO:0000313" key="17">
    <source>
        <dbReference type="Proteomes" id="UP000657177"/>
    </source>
</evidence>
<dbReference type="Gene3D" id="3.40.720.10">
    <property type="entry name" value="Alkaline Phosphatase, subunit A"/>
    <property type="match status" value="1"/>
</dbReference>
<dbReference type="Gene3D" id="3.40.1450.10">
    <property type="entry name" value="BPG-independent phosphoglycerate mutase, domain B"/>
    <property type="match status" value="1"/>
</dbReference>
<dbReference type="GO" id="GO:0030145">
    <property type="term" value="F:manganese ion binding"/>
    <property type="evidence" value="ECO:0007669"/>
    <property type="project" value="UniProtKB-UniRule"/>
</dbReference>
<dbReference type="GO" id="GO:0004619">
    <property type="term" value="F:phosphoglycerate mutase activity"/>
    <property type="evidence" value="ECO:0007669"/>
    <property type="project" value="UniProtKB-UniRule"/>
</dbReference>
<evidence type="ECO:0000256" key="2">
    <source>
        <dbReference type="ARBA" id="ARBA00004798"/>
    </source>
</evidence>
<protein>
    <recommendedName>
        <fullName evidence="9 10">2,3-bisphosphoglycerate-independent phosphoglycerate mutase</fullName>
        <shortName evidence="10">BPG-independent PGAM</shortName>
        <shortName evidence="10">Phosphoglyceromutase</shortName>
        <shortName evidence="10">iPGM</shortName>
        <ecNumber evidence="4 10">5.4.2.12</ecNumber>
    </recommendedName>
</protein>
<sequence>MELKYRPVGLIILDGWGHNPDPTYNAIHAARTPFLDRMMAENPHALVETSGEAVGLPEGQMGTSEVGHLNMGAGRIVYQSLVRISKALKNGEIKHIPVFTELIQYLVANKKPLHFMGLVSPGGVHSHTEHLYGFIRLAVEMGVQDIYVHAFLDGRDTPPASAKEYLAELEAELKKIGTGRIATVAGRYYAMDRDKRWERVEKAYAAMVDGEGEKAPDALSAVDASYQKGVHDEFVVPTVIEEDGRPVATIEPGDGVIFFNFRPDRAREITRAFVDRNFTGFPRKKGFLATRFVCLTQYDEELDVPLLFPPEPPMENILGKYLSALGFKQLRIAETEKYAHVTYFFNGGEEVPFQGEERILIPSPKVATYDLQPEMSALEVTDRVLAEIASDRFDVIIMNYANGDMVGHTGVWEAAVKAAETVDACLARVVPAILEKGGVVLITADHGNAELMVDPVTKEPWTAHTTFPTPVILIGYKEKCRLKNGILADIAPTLLELMGLPKPAEMTGHSLIEHLP</sequence>
<comment type="catalytic activity">
    <reaction evidence="1 10">
        <text>(2R)-2-phosphoglycerate = (2R)-3-phosphoglycerate</text>
        <dbReference type="Rhea" id="RHEA:15901"/>
        <dbReference type="ChEBI" id="CHEBI:58272"/>
        <dbReference type="ChEBI" id="CHEBI:58289"/>
        <dbReference type="EC" id="5.4.2.12"/>
    </reaction>
</comment>
<comment type="function">
    <text evidence="10">Catalyzes the interconversion of 2-phosphoglycerate and 3-phosphoglycerate.</text>
</comment>
<dbReference type="SUPFAM" id="SSF64158">
    <property type="entry name" value="2,3-Bisphosphoglycerate-independent phosphoglycerate mutase, substrate-binding domain"/>
    <property type="match status" value="1"/>
</dbReference>
<dbReference type="InterPro" id="IPR006124">
    <property type="entry name" value="Metalloenzyme"/>
</dbReference>
<dbReference type="PANTHER" id="PTHR31637:SF0">
    <property type="entry name" value="2,3-BISPHOSPHOGLYCERATE-INDEPENDENT PHOSPHOGLYCERATE MUTASE"/>
    <property type="match status" value="1"/>
</dbReference>
<evidence type="ECO:0000256" key="12">
    <source>
        <dbReference type="PIRSR" id="PIRSR001492-2"/>
    </source>
</evidence>
<dbReference type="SUPFAM" id="SSF53649">
    <property type="entry name" value="Alkaline phosphatase-like"/>
    <property type="match status" value="1"/>
</dbReference>
<dbReference type="NCBIfam" id="TIGR01307">
    <property type="entry name" value="pgm_bpd_ind"/>
    <property type="match status" value="1"/>
</dbReference>
<comment type="pathway">
    <text evidence="2 10">Carbohydrate degradation; glycolysis; pyruvate from D-glyceraldehyde 3-phosphate: step 3/5.</text>
</comment>
<evidence type="ECO:0000256" key="13">
    <source>
        <dbReference type="PIRSR" id="PIRSR001492-3"/>
    </source>
</evidence>
<feature type="binding site" evidence="10 13">
    <location>
        <position position="408"/>
    </location>
    <ligand>
        <name>Mn(2+)</name>
        <dbReference type="ChEBI" id="CHEBI:29035"/>
        <label>1</label>
    </ligand>
</feature>